<organism evidence="1 2">
    <name type="scientific">Sphingobium chungbukense</name>
    <dbReference type="NCBI Taxonomy" id="56193"/>
    <lineage>
        <taxon>Bacteria</taxon>
        <taxon>Pseudomonadati</taxon>
        <taxon>Pseudomonadota</taxon>
        <taxon>Alphaproteobacteria</taxon>
        <taxon>Sphingomonadales</taxon>
        <taxon>Sphingomonadaceae</taxon>
        <taxon>Sphingobium</taxon>
    </lineage>
</organism>
<dbReference type="EMBL" id="LBIC01000007">
    <property type="protein sequence ID" value="KKW91318.1"/>
    <property type="molecule type" value="Genomic_DNA"/>
</dbReference>
<gene>
    <name evidence="1" type="ORF">YP76_17315</name>
</gene>
<keyword evidence="2" id="KW-1185">Reference proteome</keyword>
<evidence type="ECO:0000313" key="1">
    <source>
        <dbReference type="EMBL" id="KKW91318.1"/>
    </source>
</evidence>
<name>A0A0M3AN05_9SPHN</name>
<dbReference type="PATRIC" id="fig|56193.3.peg.3625"/>
<accession>A0A0M3AN05</accession>
<dbReference type="RefSeq" id="WP_046764833.1">
    <property type="nucleotide sequence ID" value="NZ_LBIC01000007.1"/>
</dbReference>
<sequence length="63" mass="7006">MEMQRKPLSRSASIQDGAIRRVLNIGVPQPYEGIGNALRSTFNAARDSVPDDMLDLLAKLDRH</sequence>
<comment type="caution">
    <text evidence="1">The sequence shown here is derived from an EMBL/GenBank/DDBJ whole genome shotgun (WGS) entry which is preliminary data.</text>
</comment>
<dbReference type="Proteomes" id="UP000033874">
    <property type="component" value="Unassembled WGS sequence"/>
</dbReference>
<dbReference type="STRING" id="56193.YP76_17315"/>
<protein>
    <recommendedName>
        <fullName evidence="3">Anti-sigma factor NepR domain-containing protein</fullName>
    </recommendedName>
</protein>
<evidence type="ECO:0000313" key="2">
    <source>
        <dbReference type="Proteomes" id="UP000033874"/>
    </source>
</evidence>
<reference evidence="1 2" key="1">
    <citation type="submission" date="2015-04" db="EMBL/GenBank/DDBJ databases">
        <title>Genome sequence of aromatic hydrocarbons-degrading Sphingobium chungbukense DJ77.</title>
        <authorList>
            <person name="Kim Y.-C."/>
            <person name="Chae J.-C."/>
        </authorList>
    </citation>
    <scope>NUCLEOTIDE SEQUENCE [LARGE SCALE GENOMIC DNA]</scope>
    <source>
        <strain evidence="1 2">DJ77</strain>
    </source>
</reference>
<proteinExistence type="predicted"/>
<dbReference type="AlphaFoldDB" id="A0A0M3AN05"/>
<evidence type="ECO:0008006" key="3">
    <source>
        <dbReference type="Google" id="ProtNLM"/>
    </source>
</evidence>